<protein>
    <recommendedName>
        <fullName evidence="4">Antifreeze protein</fullName>
    </recommendedName>
</protein>
<organism evidence="2 3">
    <name type="scientific">Leucocoprinus birnbaumii</name>
    <dbReference type="NCBI Taxonomy" id="56174"/>
    <lineage>
        <taxon>Eukaryota</taxon>
        <taxon>Fungi</taxon>
        <taxon>Dikarya</taxon>
        <taxon>Basidiomycota</taxon>
        <taxon>Agaricomycotina</taxon>
        <taxon>Agaricomycetes</taxon>
        <taxon>Agaricomycetidae</taxon>
        <taxon>Agaricales</taxon>
        <taxon>Agaricineae</taxon>
        <taxon>Agaricaceae</taxon>
        <taxon>Leucocoprinus</taxon>
    </lineage>
</organism>
<evidence type="ECO:0008006" key="4">
    <source>
        <dbReference type="Google" id="ProtNLM"/>
    </source>
</evidence>
<evidence type="ECO:0000256" key="1">
    <source>
        <dbReference type="SAM" id="SignalP"/>
    </source>
</evidence>
<accession>A0AAD5YZM1</accession>
<dbReference type="Proteomes" id="UP001213000">
    <property type="component" value="Unassembled WGS sequence"/>
</dbReference>
<reference evidence="2" key="1">
    <citation type="submission" date="2022-07" db="EMBL/GenBank/DDBJ databases">
        <title>Genome Sequence of Leucocoprinus birnbaumii.</title>
        <authorList>
            <person name="Buettner E."/>
        </authorList>
    </citation>
    <scope>NUCLEOTIDE SEQUENCE</scope>
    <source>
        <strain evidence="2">VT141</strain>
    </source>
</reference>
<comment type="caution">
    <text evidence="2">The sequence shown here is derived from an EMBL/GenBank/DDBJ whole genome shotgun (WGS) entry which is preliminary data.</text>
</comment>
<gene>
    <name evidence="2" type="ORF">NP233_g1492</name>
</gene>
<keyword evidence="3" id="KW-1185">Reference proteome</keyword>
<proteinExistence type="predicted"/>
<keyword evidence="1" id="KW-0732">Signal</keyword>
<feature type="signal peptide" evidence="1">
    <location>
        <begin position="1"/>
        <end position="21"/>
    </location>
</feature>
<evidence type="ECO:0000313" key="2">
    <source>
        <dbReference type="EMBL" id="KAJ3574865.1"/>
    </source>
</evidence>
<sequence length="201" mass="20531">MRFSITSLAVLGAPPIASCLADSLALLAGVFAPMTQVAAAHPAGNAAALVEAAATRTKTAGLATPASPAAAQLAKFALEARIPSITRSHRDSWPQLDRIDLSLSFPSSEICVSQSRPSSFLAPSSVLLLPPQQKQKRPPALSKARLVSFASTVPSGAFAQTILAAAASLVGSAAMALLPAVPQRQTVGSATWASQVVVLWA</sequence>
<dbReference type="AlphaFoldDB" id="A0AAD5YZM1"/>
<dbReference type="EMBL" id="JANIEX010000055">
    <property type="protein sequence ID" value="KAJ3574865.1"/>
    <property type="molecule type" value="Genomic_DNA"/>
</dbReference>
<feature type="chain" id="PRO_5042006331" description="Antifreeze protein" evidence="1">
    <location>
        <begin position="22"/>
        <end position="201"/>
    </location>
</feature>
<evidence type="ECO:0000313" key="3">
    <source>
        <dbReference type="Proteomes" id="UP001213000"/>
    </source>
</evidence>
<name>A0AAD5YZM1_9AGAR</name>